<accession>X0NSU2</accession>
<evidence type="ECO:0000313" key="1">
    <source>
        <dbReference type="EMBL" id="EXM35610.1"/>
    </source>
</evidence>
<name>X0NSU2_FUSOX</name>
<proteinExistence type="predicted"/>
<dbReference type="HOGENOM" id="CLU_2440933_0_0_1"/>
<protein>
    <submittedName>
        <fullName evidence="1">Uncharacterized protein</fullName>
    </submittedName>
</protein>
<reference evidence="1" key="2">
    <citation type="submission" date="2012-05" db="EMBL/GenBank/DDBJ databases">
        <title>The Genome Annotation of Fusarium oxysporum Cotton.</title>
        <authorList>
            <consortium name="The Broad Institute Genomics Platform"/>
            <person name="Ma L.-J."/>
            <person name="Corby-Kistler H."/>
            <person name="Broz K."/>
            <person name="Gale L.R."/>
            <person name="Jonkers W."/>
            <person name="O'Donnell K."/>
            <person name="Ploetz R."/>
            <person name="Steinberg C."/>
            <person name="Schwartz D.C."/>
            <person name="VanEtten H."/>
            <person name="Zhou S."/>
            <person name="Young S.K."/>
            <person name="Zeng Q."/>
            <person name="Gargeya S."/>
            <person name="Fitzgerald M."/>
            <person name="Abouelleil A."/>
            <person name="Alvarado L."/>
            <person name="Chapman S.B."/>
            <person name="Gainer-Dewar J."/>
            <person name="Goldberg J."/>
            <person name="Griggs A."/>
            <person name="Gujja S."/>
            <person name="Hansen M."/>
            <person name="Howarth C."/>
            <person name="Imamovic A."/>
            <person name="Ireland A."/>
            <person name="Larimer J."/>
            <person name="McCowan C."/>
            <person name="Murphy C."/>
            <person name="Pearson M."/>
            <person name="Poon T.W."/>
            <person name="Priest M."/>
            <person name="Roberts A."/>
            <person name="Saif S."/>
            <person name="Shea T."/>
            <person name="Sykes S."/>
            <person name="Wortman J."/>
            <person name="Nusbaum C."/>
            <person name="Birren B."/>
        </authorList>
    </citation>
    <scope>NUCLEOTIDE SEQUENCE</scope>
    <source>
        <strain evidence="1">25433</strain>
    </source>
</reference>
<dbReference type="EMBL" id="JH657918">
    <property type="protein sequence ID" value="EXM35610.1"/>
    <property type="molecule type" value="Genomic_DNA"/>
</dbReference>
<dbReference type="AlphaFoldDB" id="X0NSU2"/>
<dbReference type="Proteomes" id="UP000030701">
    <property type="component" value="Unassembled WGS sequence"/>
</dbReference>
<gene>
    <name evidence="1" type="ORF">FOTG_00064</name>
</gene>
<reference evidence="1" key="1">
    <citation type="submission" date="2011-11" db="EMBL/GenBank/DDBJ databases">
        <title>The Genome Sequence of Fusarium oxysporum Cotton.</title>
        <authorList>
            <consortium name="The Broad Institute Genome Sequencing Platform"/>
            <person name="Ma L.-J."/>
            <person name="Gale L.R."/>
            <person name="Schwartz D.C."/>
            <person name="Zhou S."/>
            <person name="Corby-Kistler H."/>
            <person name="Young S.K."/>
            <person name="Zeng Q."/>
            <person name="Gargeya S."/>
            <person name="Fitzgerald M."/>
            <person name="Haas B."/>
            <person name="Abouelleil A."/>
            <person name="Alvarado L."/>
            <person name="Arachchi H.M."/>
            <person name="Berlin A."/>
            <person name="Brown A."/>
            <person name="Chapman S.B."/>
            <person name="Chen Z."/>
            <person name="Dunbar C."/>
            <person name="Freedman E."/>
            <person name="Gearin G."/>
            <person name="Goldberg J."/>
            <person name="Griggs A."/>
            <person name="Gujja S."/>
            <person name="Heiman D."/>
            <person name="Howarth C."/>
            <person name="Larson L."/>
            <person name="Lui A."/>
            <person name="MacDonald P.J.P."/>
            <person name="Montmayeur A."/>
            <person name="Murphy C."/>
            <person name="Neiman D."/>
            <person name="Pearson M."/>
            <person name="Priest M."/>
            <person name="Roberts A."/>
            <person name="Saif S."/>
            <person name="Shea T."/>
            <person name="Shenoy N."/>
            <person name="Sisk P."/>
            <person name="Stolte C."/>
            <person name="Sykes S."/>
            <person name="Wortman J."/>
            <person name="Nusbaum C."/>
            <person name="Birren B."/>
        </authorList>
    </citation>
    <scope>NUCLEOTIDE SEQUENCE [LARGE SCALE GENOMIC DNA]</scope>
    <source>
        <strain evidence="1">25433</strain>
    </source>
</reference>
<organism evidence="1">
    <name type="scientific">Fusarium oxysporum f. sp. vasinfectum 25433</name>
    <dbReference type="NCBI Taxonomy" id="1089449"/>
    <lineage>
        <taxon>Eukaryota</taxon>
        <taxon>Fungi</taxon>
        <taxon>Dikarya</taxon>
        <taxon>Ascomycota</taxon>
        <taxon>Pezizomycotina</taxon>
        <taxon>Sordariomycetes</taxon>
        <taxon>Hypocreomycetidae</taxon>
        <taxon>Hypocreales</taxon>
        <taxon>Nectriaceae</taxon>
        <taxon>Fusarium</taxon>
        <taxon>Fusarium oxysporum species complex</taxon>
    </lineage>
</organism>
<sequence length="90" mass="10157">MAANTLVEEAKADIEEKGFHKIDDSEIGTKIAVMRDSGLSFYMHHESGFQFCRDHVLLNEYIQNTINAPSSDAGSRLAQEFKGDFLFWVS</sequence>